<dbReference type="InterPro" id="IPR021315">
    <property type="entry name" value="Gap/Sap"/>
</dbReference>
<keyword evidence="1" id="KW-1133">Transmembrane helix</keyword>
<protein>
    <recommendedName>
        <fullName evidence="4">Lysine transporter LysE</fullName>
    </recommendedName>
</protein>
<dbReference type="RefSeq" id="WP_088772319.1">
    <property type="nucleotide sequence ID" value="NZ_CP022132.1"/>
</dbReference>
<feature type="transmembrane region" description="Helical" evidence="1">
    <location>
        <begin position="70"/>
        <end position="90"/>
    </location>
</feature>
<feature type="transmembrane region" description="Helical" evidence="1">
    <location>
        <begin position="194"/>
        <end position="210"/>
    </location>
</feature>
<organism evidence="2 3">
    <name type="scientific">Francisella halioticida</name>
    <dbReference type="NCBI Taxonomy" id="549298"/>
    <lineage>
        <taxon>Bacteria</taxon>
        <taxon>Pseudomonadati</taxon>
        <taxon>Pseudomonadota</taxon>
        <taxon>Gammaproteobacteria</taxon>
        <taxon>Thiotrichales</taxon>
        <taxon>Francisellaceae</taxon>
        <taxon>Francisella</taxon>
    </lineage>
</organism>
<feature type="transmembrane region" description="Helical" evidence="1">
    <location>
        <begin position="150"/>
        <end position="174"/>
    </location>
</feature>
<keyword evidence="1" id="KW-0812">Transmembrane</keyword>
<sequence>MDSLLESIILSFSGFLSIGSIVLVLLLLISNQSIRQALTFVLGYIFGYSFIGIIYVYIGSKFVKDGNLIPSRFFVIIGVLLVYIGIKNFFKKKQDKQKEAKIFKLIRRLTAKKAFIFGSLITVINIKNLAIFISIVSVVNNIEARVFLKISIVIIDICIFCLAMIILICIRIILRNLATNILVKIKIWIDKNSVQIVIFFTVLFGLYFIFKAF</sequence>
<dbReference type="Pfam" id="PF11139">
    <property type="entry name" value="SfLAP"/>
    <property type="match status" value="1"/>
</dbReference>
<accession>A0ABN5AZN4</accession>
<proteinExistence type="predicted"/>
<keyword evidence="1" id="KW-0472">Membrane</keyword>
<dbReference type="EMBL" id="CP022132">
    <property type="protein sequence ID" value="ASG67797.1"/>
    <property type="molecule type" value="Genomic_DNA"/>
</dbReference>
<feature type="transmembrane region" description="Helical" evidence="1">
    <location>
        <begin position="114"/>
        <end position="138"/>
    </location>
</feature>
<evidence type="ECO:0000256" key="1">
    <source>
        <dbReference type="SAM" id="Phobius"/>
    </source>
</evidence>
<evidence type="ECO:0000313" key="3">
    <source>
        <dbReference type="Proteomes" id="UP000249910"/>
    </source>
</evidence>
<evidence type="ECO:0000313" key="2">
    <source>
        <dbReference type="EMBL" id="ASG67797.1"/>
    </source>
</evidence>
<dbReference type="Proteomes" id="UP000249910">
    <property type="component" value="Chromosome"/>
</dbReference>
<keyword evidence="3" id="KW-1185">Reference proteome</keyword>
<evidence type="ECO:0008006" key="4">
    <source>
        <dbReference type="Google" id="ProtNLM"/>
    </source>
</evidence>
<name>A0ABN5AZN4_9GAMM</name>
<gene>
    <name evidence="2" type="ORF">CDV26_04805</name>
</gene>
<feature type="transmembrane region" description="Helical" evidence="1">
    <location>
        <begin position="37"/>
        <end position="58"/>
    </location>
</feature>
<feature type="transmembrane region" description="Helical" evidence="1">
    <location>
        <begin position="12"/>
        <end position="30"/>
    </location>
</feature>
<reference evidence="2 3" key="1">
    <citation type="submission" date="2017-06" db="EMBL/GenBank/DDBJ databases">
        <title>Complete genome of Francisella halioticida.</title>
        <authorList>
            <person name="Sjodin A."/>
        </authorList>
    </citation>
    <scope>NUCLEOTIDE SEQUENCE [LARGE SCALE GENOMIC DNA]</scope>
    <source>
        <strain evidence="2 3">DSM 23729</strain>
    </source>
</reference>